<evidence type="ECO:0000313" key="1">
    <source>
        <dbReference type="EMBL" id="SOB60262.1"/>
    </source>
</evidence>
<dbReference type="Proteomes" id="UP000219215">
    <property type="component" value="Chromosome DPRO"/>
</dbReference>
<organism evidence="1 2">
    <name type="scientific">Pseudodesulfovibrio profundus</name>
    <dbReference type="NCBI Taxonomy" id="57320"/>
    <lineage>
        <taxon>Bacteria</taxon>
        <taxon>Pseudomonadati</taxon>
        <taxon>Thermodesulfobacteriota</taxon>
        <taxon>Desulfovibrionia</taxon>
        <taxon>Desulfovibrionales</taxon>
        <taxon>Desulfovibrionaceae</taxon>
    </lineage>
</organism>
<protein>
    <submittedName>
        <fullName evidence="1">Uncharacterized protein</fullName>
    </submittedName>
</protein>
<reference evidence="2" key="1">
    <citation type="submission" date="2017-09" db="EMBL/GenBank/DDBJ databases">
        <authorList>
            <person name="Regsiter A."/>
            <person name="William W."/>
        </authorList>
    </citation>
    <scope>NUCLEOTIDE SEQUENCE [LARGE SCALE GENOMIC DNA]</scope>
    <source>
        <strain evidence="2">500-1</strain>
    </source>
</reference>
<keyword evidence="2" id="KW-1185">Reference proteome</keyword>
<dbReference type="AlphaFoldDB" id="A0A2C8FDM4"/>
<proteinExistence type="predicted"/>
<gene>
    <name evidence="1" type="ORF">DPRO_3350</name>
</gene>
<accession>A0A2C8FDM4</accession>
<dbReference type="EMBL" id="LT907975">
    <property type="protein sequence ID" value="SOB60262.1"/>
    <property type="molecule type" value="Genomic_DNA"/>
</dbReference>
<sequence>MTLFLSIPRHQEIEIRYLKVTTLDAEMDKKLRSSLRTEDFPYFFLNPKSYFFIV</sequence>
<dbReference type="KEGG" id="pprf:DPRO_3350"/>
<evidence type="ECO:0000313" key="2">
    <source>
        <dbReference type="Proteomes" id="UP000219215"/>
    </source>
</evidence>
<name>A0A2C8FDM4_9BACT</name>